<dbReference type="PANTHER" id="PTHR43685:SF11">
    <property type="entry name" value="GLYCOSYLTRANSFERASE TAGX-RELATED"/>
    <property type="match status" value="1"/>
</dbReference>
<dbReference type="InterPro" id="IPR001173">
    <property type="entry name" value="Glyco_trans_2-like"/>
</dbReference>
<dbReference type="Pfam" id="PF00535">
    <property type="entry name" value="Glycos_transf_2"/>
    <property type="match status" value="1"/>
</dbReference>
<sequence>MPSHQQLISVAMCTYNGARFVTEQLESIQNQTLLPNELVVCDDGSTDNTLALVEQFAKKAPFPVRIFQNEHQLGVTKNFEKALTHCQGNLLFLADQDDCWTPEKVAHLSKVFSENPSVNVVFSDALLVDEYTHSLQKHFWEVVRFGTPQQEQWKQGRSIEVLLVGNRVAGCTMAVRKSFVDMILPFPTDISAFLHDTWMAFIASILNQIQFIPEVLIHYRQHNSQQVGTQQKNGQSVTLSNRFSRPHSTKLAPLQKQAEELQKVYAHLARIIPATHPNLQVVAAKLHFLNVRAHLPDNRFRRIWPTLQQWKKGNYHRFADQDATTTGILLTALGDILE</sequence>
<dbReference type="Gene3D" id="3.90.550.10">
    <property type="entry name" value="Spore Coat Polysaccharide Biosynthesis Protein SpsA, Chain A"/>
    <property type="match status" value="1"/>
</dbReference>
<proteinExistence type="predicted"/>
<organism evidence="2 3">
    <name type="scientific">Runella defluvii</name>
    <dbReference type="NCBI Taxonomy" id="370973"/>
    <lineage>
        <taxon>Bacteria</taxon>
        <taxon>Pseudomonadati</taxon>
        <taxon>Bacteroidota</taxon>
        <taxon>Cytophagia</taxon>
        <taxon>Cytophagales</taxon>
        <taxon>Spirosomataceae</taxon>
        <taxon>Runella</taxon>
    </lineage>
</organism>
<evidence type="ECO:0000313" key="3">
    <source>
        <dbReference type="Proteomes" id="UP000541352"/>
    </source>
</evidence>
<name>A0A7W5ZP82_9BACT</name>
<comment type="caution">
    <text evidence="2">The sequence shown here is derived from an EMBL/GenBank/DDBJ whole genome shotgun (WGS) entry which is preliminary data.</text>
</comment>
<dbReference type="CDD" id="cd04196">
    <property type="entry name" value="GT_2_like_d"/>
    <property type="match status" value="1"/>
</dbReference>
<dbReference type="InterPro" id="IPR029044">
    <property type="entry name" value="Nucleotide-diphossugar_trans"/>
</dbReference>
<evidence type="ECO:0000313" key="2">
    <source>
        <dbReference type="EMBL" id="MBB3839179.1"/>
    </source>
</evidence>
<dbReference type="InterPro" id="IPR050834">
    <property type="entry name" value="Glycosyltransf_2"/>
</dbReference>
<dbReference type="RefSeq" id="WP_183975231.1">
    <property type="nucleotide sequence ID" value="NZ_JACIBY010000006.1"/>
</dbReference>
<accession>A0A7W5ZP82</accession>
<gene>
    <name evidence="2" type="ORF">FHS57_003185</name>
</gene>
<dbReference type="EMBL" id="JACIBY010000006">
    <property type="protein sequence ID" value="MBB3839179.1"/>
    <property type="molecule type" value="Genomic_DNA"/>
</dbReference>
<reference evidence="2 3" key="1">
    <citation type="submission" date="2020-08" db="EMBL/GenBank/DDBJ databases">
        <title>Genomic Encyclopedia of Type Strains, Phase IV (KMG-IV): sequencing the most valuable type-strain genomes for metagenomic binning, comparative biology and taxonomic classification.</title>
        <authorList>
            <person name="Goeker M."/>
        </authorList>
    </citation>
    <scope>NUCLEOTIDE SEQUENCE [LARGE SCALE GENOMIC DNA]</scope>
    <source>
        <strain evidence="2 3">DSM 17976</strain>
    </source>
</reference>
<feature type="domain" description="Glycosyltransferase 2-like" evidence="1">
    <location>
        <begin position="9"/>
        <end position="144"/>
    </location>
</feature>
<dbReference type="PANTHER" id="PTHR43685">
    <property type="entry name" value="GLYCOSYLTRANSFERASE"/>
    <property type="match status" value="1"/>
</dbReference>
<dbReference type="AlphaFoldDB" id="A0A7W5ZP82"/>
<evidence type="ECO:0000259" key="1">
    <source>
        <dbReference type="Pfam" id="PF00535"/>
    </source>
</evidence>
<dbReference type="Proteomes" id="UP000541352">
    <property type="component" value="Unassembled WGS sequence"/>
</dbReference>
<keyword evidence="3" id="KW-1185">Reference proteome</keyword>
<dbReference type="SUPFAM" id="SSF53448">
    <property type="entry name" value="Nucleotide-diphospho-sugar transferases"/>
    <property type="match status" value="1"/>
</dbReference>
<protein>
    <recommendedName>
        <fullName evidence="1">Glycosyltransferase 2-like domain-containing protein</fullName>
    </recommendedName>
</protein>